<dbReference type="AlphaFoldDB" id="A0A6G0YB55"/>
<evidence type="ECO:0000259" key="5">
    <source>
        <dbReference type="PROSITE" id="PS50157"/>
    </source>
</evidence>
<reference evidence="6 7" key="1">
    <citation type="submission" date="2019-08" db="EMBL/GenBank/DDBJ databases">
        <title>Whole genome of Aphis craccivora.</title>
        <authorList>
            <person name="Voronova N.V."/>
            <person name="Shulinski R.S."/>
            <person name="Bandarenka Y.V."/>
            <person name="Zhorov D.G."/>
            <person name="Warner D."/>
        </authorList>
    </citation>
    <scope>NUCLEOTIDE SEQUENCE [LARGE SCALE GENOMIC DNA]</scope>
    <source>
        <strain evidence="6">180601</strain>
        <tissue evidence="6">Whole Body</tissue>
    </source>
</reference>
<organism evidence="6 7">
    <name type="scientific">Aphis craccivora</name>
    <name type="common">Cowpea aphid</name>
    <dbReference type="NCBI Taxonomy" id="307492"/>
    <lineage>
        <taxon>Eukaryota</taxon>
        <taxon>Metazoa</taxon>
        <taxon>Ecdysozoa</taxon>
        <taxon>Arthropoda</taxon>
        <taxon>Hexapoda</taxon>
        <taxon>Insecta</taxon>
        <taxon>Pterygota</taxon>
        <taxon>Neoptera</taxon>
        <taxon>Paraneoptera</taxon>
        <taxon>Hemiptera</taxon>
        <taxon>Sternorrhyncha</taxon>
        <taxon>Aphidomorpha</taxon>
        <taxon>Aphidoidea</taxon>
        <taxon>Aphididae</taxon>
        <taxon>Aphidini</taxon>
        <taxon>Aphis</taxon>
        <taxon>Aphis</taxon>
    </lineage>
</organism>
<dbReference type="InterPro" id="IPR013087">
    <property type="entry name" value="Znf_C2H2_type"/>
</dbReference>
<evidence type="ECO:0000256" key="3">
    <source>
        <dbReference type="ARBA" id="ARBA00022833"/>
    </source>
</evidence>
<dbReference type="GO" id="GO:0005634">
    <property type="term" value="C:nucleus"/>
    <property type="evidence" value="ECO:0007669"/>
    <property type="project" value="UniProtKB-ARBA"/>
</dbReference>
<keyword evidence="1" id="KW-0479">Metal-binding</keyword>
<dbReference type="PROSITE" id="PS50157">
    <property type="entry name" value="ZINC_FINGER_C2H2_2"/>
    <property type="match status" value="2"/>
</dbReference>
<feature type="domain" description="C2H2-type" evidence="5">
    <location>
        <begin position="29"/>
        <end position="57"/>
    </location>
</feature>
<dbReference type="Pfam" id="PF12874">
    <property type="entry name" value="zf-met"/>
    <property type="match status" value="1"/>
</dbReference>
<keyword evidence="2 4" id="KW-0863">Zinc-finger</keyword>
<evidence type="ECO:0000256" key="2">
    <source>
        <dbReference type="ARBA" id="ARBA00022771"/>
    </source>
</evidence>
<dbReference type="SUPFAM" id="SSF57667">
    <property type="entry name" value="beta-beta-alpha zinc fingers"/>
    <property type="match status" value="1"/>
</dbReference>
<keyword evidence="7" id="KW-1185">Reference proteome</keyword>
<dbReference type="FunFam" id="3.30.160.60:FF:000446">
    <property type="entry name" value="Zinc finger protein"/>
    <property type="match status" value="1"/>
</dbReference>
<comment type="caution">
    <text evidence="6">The sequence shown here is derived from an EMBL/GenBank/DDBJ whole genome shotgun (WGS) entry which is preliminary data.</text>
</comment>
<dbReference type="Pfam" id="PF00096">
    <property type="entry name" value="zf-C2H2"/>
    <property type="match status" value="1"/>
</dbReference>
<dbReference type="EMBL" id="VUJU01005077">
    <property type="protein sequence ID" value="KAF0752371.1"/>
    <property type="molecule type" value="Genomic_DNA"/>
</dbReference>
<keyword evidence="3" id="KW-0862">Zinc</keyword>
<gene>
    <name evidence="6" type="ORF">FWK35_00013753</name>
</gene>
<sequence length="73" mass="8420">MFKCAVCGKVCVYKRDLNRHAKIHDGSKNMCRICRKTFTRRNALSIHVQNCHKIAKNTPEFENAVQITDAIDK</sequence>
<dbReference type="PROSITE" id="PS00028">
    <property type="entry name" value="ZINC_FINGER_C2H2_1"/>
    <property type="match status" value="2"/>
</dbReference>
<feature type="domain" description="C2H2-type" evidence="5">
    <location>
        <begin position="2"/>
        <end position="29"/>
    </location>
</feature>
<dbReference type="GO" id="GO:0008270">
    <property type="term" value="F:zinc ion binding"/>
    <property type="evidence" value="ECO:0007669"/>
    <property type="project" value="UniProtKB-KW"/>
</dbReference>
<evidence type="ECO:0000256" key="1">
    <source>
        <dbReference type="ARBA" id="ARBA00022723"/>
    </source>
</evidence>
<name>A0A6G0YB55_APHCR</name>
<accession>A0A6G0YB55</accession>
<evidence type="ECO:0000313" key="7">
    <source>
        <dbReference type="Proteomes" id="UP000478052"/>
    </source>
</evidence>
<dbReference type="OrthoDB" id="6573665at2759"/>
<dbReference type="InterPro" id="IPR036236">
    <property type="entry name" value="Znf_C2H2_sf"/>
</dbReference>
<dbReference type="Proteomes" id="UP000478052">
    <property type="component" value="Unassembled WGS sequence"/>
</dbReference>
<proteinExistence type="predicted"/>
<dbReference type="Gene3D" id="3.30.160.60">
    <property type="entry name" value="Classic Zinc Finger"/>
    <property type="match status" value="1"/>
</dbReference>
<evidence type="ECO:0000313" key="6">
    <source>
        <dbReference type="EMBL" id="KAF0752371.1"/>
    </source>
</evidence>
<dbReference type="SMART" id="SM00355">
    <property type="entry name" value="ZnF_C2H2"/>
    <property type="match status" value="2"/>
</dbReference>
<evidence type="ECO:0000256" key="4">
    <source>
        <dbReference type="PROSITE-ProRule" id="PRU00042"/>
    </source>
</evidence>
<protein>
    <submittedName>
        <fullName evidence="6">Transcription factor Ovo-like 2</fullName>
    </submittedName>
</protein>